<dbReference type="EMBL" id="HBUF01341719">
    <property type="protein sequence ID" value="CAG6704523.1"/>
    <property type="molecule type" value="Transcribed_RNA"/>
</dbReference>
<reference evidence="2" key="1">
    <citation type="submission" date="2021-05" db="EMBL/GenBank/DDBJ databases">
        <authorList>
            <person name="Alioto T."/>
            <person name="Alioto T."/>
            <person name="Gomez Garrido J."/>
        </authorList>
    </citation>
    <scope>NUCLEOTIDE SEQUENCE</scope>
</reference>
<proteinExistence type="predicted"/>
<dbReference type="EMBL" id="HBUF01076701">
    <property type="protein sequence ID" value="CAG6631413.1"/>
    <property type="molecule type" value="Transcribed_RNA"/>
</dbReference>
<dbReference type="EMBL" id="HBUF01076697">
    <property type="protein sequence ID" value="CAG6631383.1"/>
    <property type="molecule type" value="Transcribed_RNA"/>
</dbReference>
<dbReference type="EMBL" id="HBUF01341723">
    <property type="protein sequence ID" value="CAG6704531.1"/>
    <property type="molecule type" value="Transcribed_RNA"/>
</dbReference>
<feature type="chain" id="PRO_5036262314" description="Secreted protein" evidence="1">
    <location>
        <begin position="20"/>
        <end position="99"/>
    </location>
</feature>
<name>A0A8D8VR16_9HEMI</name>
<accession>A0A8D8VR16</accession>
<dbReference type="EMBL" id="HBUF01076700">
    <property type="protein sequence ID" value="CAG6631405.1"/>
    <property type="molecule type" value="Transcribed_RNA"/>
</dbReference>
<keyword evidence="1" id="KW-0732">Signal</keyword>
<dbReference type="EMBL" id="HBUF01341722">
    <property type="protein sequence ID" value="CAG6704529.1"/>
    <property type="molecule type" value="Transcribed_RNA"/>
</dbReference>
<dbReference type="EMBL" id="HBUF01076698">
    <property type="protein sequence ID" value="CAG6631391.1"/>
    <property type="molecule type" value="Transcribed_RNA"/>
</dbReference>
<dbReference type="EMBL" id="HBUF01657033">
    <property type="protein sequence ID" value="CAG6787978.1"/>
    <property type="molecule type" value="Transcribed_RNA"/>
</dbReference>
<dbReference type="EMBL" id="HBUF01657032">
    <property type="protein sequence ID" value="CAG6787975.1"/>
    <property type="molecule type" value="Transcribed_RNA"/>
</dbReference>
<dbReference type="AlphaFoldDB" id="A0A8D8VR16"/>
<evidence type="ECO:0000313" key="2">
    <source>
        <dbReference type="EMBL" id="CAG6631413.1"/>
    </source>
</evidence>
<dbReference type="EMBL" id="HBUF01341721">
    <property type="protein sequence ID" value="CAG6704527.1"/>
    <property type="molecule type" value="Transcribed_RNA"/>
</dbReference>
<dbReference type="EMBL" id="HBUF01341718">
    <property type="protein sequence ID" value="CAG6704521.1"/>
    <property type="molecule type" value="Transcribed_RNA"/>
</dbReference>
<dbReference type="EMBL" id="HBUF01076696">
    <property type="protein sequence ID" value="CAG6631375.1"/>
    <property type="molecule type" value="Transcribed_RNA"/>
</dbReference>
<dbReference type="EMBL" id="HBUF01657031">
    <property type="protein sequence ID" value="CAG6787972.1"/>
    <property type="molecule type" value="Transcribed_RNA"/>
</dbReference>
<dbReference type="EMBL" id="HBUF01076694">
    <property type="protein sequence ID" value="CAG6631361.1"/>
    <property type="molecule type" value="Transcribed_RNA"/>
</dbReference>
<evidence type="ECO:0000256" key="1">
    <source>
        <dbReference type="SAM" id="SignalP"/>
    </source>
</evidence>
<dbReference type="EMBL" id="HBUF01076699">
    <property type="protein sequence ID" value="CAG6631399.1"/>
    <property type="molecule type" value="Transcribed_RNA"/>
</dbReference>
<dbReference type="EMBL" id="HBUF01657034">
    <property type="protein sequence ID" value="CAG6787981.1"/>
    <property type="molecule type" value="Transcribed_RNA"/>
</dbReference>
<evidence type="ECO:0008006" key="3">
    <source>
        <dbReference type="Google" id="ProtNLM"/>
    </source>
</evidence>
<protein>
    <recommendedName>
        <fullName evidence="3">Secreted protein</fullName>
    </recommendedName>
</protein>
<organism evidence="2">
    <name type="scientific">Cacopsylla melanoneura</name>
    <dbReference type="NCBI Taxonomy" id="428564"/>
    <lineage>
        <taxon>Eukaryota</taxon>
        <taxon>Metazoa</taxon>
        <taxon>Ecdysozoa</taxon>
        <taxon>Arthropoda</taxon>
        <taxon>Hexapoda</taxon>
        <taxon>Insecta</taxon>
        <taxon>Pterygota</taxon>
        <taxon>Neoptera</taxon>
        <taxon>Paraneoptera</taxon>
        <taxon>Hemiptera</taxon>
        <taxon>Sternorrhyncha</taxon>
        <taxon>Psylloidea</taxon>
        <taxon>Psyllidae</taxon>
        <taxon>Psyllinae</taxon>
        <taxon>Cacopsylla</taxon>
    </lineage>
</organism>
<dbReference type="EMBL" id="HBUF01076695">
    <property type="protein sequence ID" value="CAG6631369.1"/>
    <property type="molecule type" value="Transcribed_RNA"/>
</dbReference>
<sequence length="99" mass="11039">MRGKCRLVRTLVLMITTTSYTPLGISSTKQGRSQFVTRSPTSVQCSTSARTSCVGSCYPVKRKTCYSAKPPKYVRPYRSLLPSIVNAPTQRLLRSSHPR</sequence>
<feature type="signal peptide" evidence="1">
    <location>
        <begin position="1"/>
        <end position="19"/>
    </location>
</feature>
<dbReference type="EMBL" id="HBUF01341720">
    <property type="protein sequence ID" value="CAG6704525.1"/>
    <property type="molecule type" value="Transcribed_RNA"/>
</dbReference>